<feature type="transmembrane region" description="Helical" evidence="1">
    <location>
        <begin position="236"/>
        <end position="264"/>
    </location>
</feature>
<feature type="transmembrane region" description="Helical" evidence="1">
    <location>
        <begin position="52"/>
        <end position="77"/>
    </location>
</feature>
<dbReference type="KEGG" id="tva:4775265"/>
<dbReference type="InParanoid" id="A2DQY2"/>
<keyword evidence="1" id="KW-0812">Transmembrane</keyword>
<dbReference type="AlphaFoldDB" id="A2DQY2"/>
<evidence type="ECO:0000256" key="1">
    <source>
        <dbReference type="SAM" id="Phobius"/>
    </source>
</evidence>
<keyword evidence="1" id="KW-1133">Transmembrane helix</keyword>
<dbReference type="VEuPathDB" id="TrichDB:TVAG_292020"/>
<dbReference type="VEuPathDB" id="TrichDB:TVAGG3_0936570"/>
<feature type="transmembrane region" description="Helical" evidence="1">
    <location>
        <begin position="89"/>
        <end position="107"/>
    </location>
</feature>
<evidence type="ECO:0000313" key="3">
    <source>
        <dbReference type="Proteomes" id="UP000001542"/>
    </source>
</evidence>
<accession>A2DQY2</accession>
<reference evidence="2" key="2">
    <citation type="journal article" date="2007" name="Science">
        <title>Draft genome sequence of the sexually transmitted pathogen Trichomonas vaginalis.</title>
        <authorList>
            <person name="Carlton J.M."/>
            <person name="Hirt R.P."/>
            <person name="Silva J.C."/>
            <person name="Delcher A.L."/>
            <person name="Schatz M."/>
            <person name="Zhao Q."/>
            <person name="Wortman J.R."/>
            <person name="Bidwell S.L."/>
            <person name="Alsmark U.C.M."/>
            <person name="Besteiro S."/>
            <person name="Sicheritz-Ponten T."/>
            <person name="Noel C.J."/>
            <person name="Dacks J.B."/>
            <person name="Foster P.G."/>
            <person name="Simillion C."/>
            <person name="Van de Peer Y."/>
            <person name="Miranda-Saavedra D."/>
            <person name="Barton G.J."/>
            <person name="Westrop G.D."/>
            <person name="Mueller S."/>
            <person name="Dessi D."/>
            <person name="Fiori P.L."/>
            <person name="Ren Q."/>
            <person name="Paulsen I."/>
            <person name="Zhang H."/>
            <person name="Bastida-Corcuera F.D."/>
            <person name="Simoes-Barbosa A."/>
            <person name="Brown M.T."/>
            <person name="Hayes R.D."/>
            <person name="Mukherjee M."/>
            <person name="Okumura C.Y."/>
            <person name="Schneider R."/>
            <person name="Smith A.J."/>
            <person name="Vanacova S."/>
            <person name="Villalvazo M."/>
            <person name="Haas B.J."/>
            <person name="Pertea M."/>
            <person name="Feldblyum T.V."/>
            <person name="Utterback T.R."/>
            <person name="Shu C.L."/>
            <person name="Osoegawa K."/>
            <person name="de Jong P.J."/>
            <person name="Hrdy I."/>
            <person name="Horvathova L."/>
            <person name="Zubacova Z."/>
            <person name="Dolezal P."/>
            <person name="Malik S.B."/>
            <person name="Logsdon J.M. Jr."/>
            <person name="Henze K."/>
            <person name="Gupta A."/>
            <person name="Wang C.C."/>
            <person name="Dunne R.L."/>
            <person name="Upcroft J.A."/>
            <person name="Upcroft P."/>
            <person name="White O."/>
            <person name="Salzberg S.L."/>
            <person name="Tang P."/>
            <person name="Chiu C.-H."/>
            <person name="Lee Y.-S."/>
            <person name="Embley T.M."/>
            <person name="Coombs G.H."/>
            <person name="Mottram J.C."/>
            <person name="Tachezy J."/>
            <person name="Fraser-Liggett C.M."/>
            <person name="Johnson P.J."/>
        </authorList>
    </citation>
    <scope>NUCLEOTIDE SEQUENCE [LARGE SCALE GENOMIC DNA]</scope>
    <source>
        <strain evidence="2">G3</strain>
    </source>
</reference>
<feature type="transmembrane region" description="Helical" evidence="1">
    <location>
        <begin position="302"/>
        <end position="322"/>
    </location>
</feature>
<sequence length="336" mass="38446">MLYGDGPMIMRISRYNYAFPSRDFANKTDAYAPEYINSIPIGAPILFKLCRIVCLGFWLPASMAFILLTNCVCALAFERFLTSWNIVQYPVTTACLLSIYPASFLINHSTISTDSIYMTCVFLAFIGYKLHDTKLMFNSILVASFFDKQAIVLAFSFFVVFFKNAHYDNAFKMLFPYLISLGFHSVFQYFYSKRIFGLFTAGFLHDPQFKFIPFGFLIKSASFIGSLEEFHVNWGVFASCVIGTAFLSRYSVALLIFQIVTLAFQSMHYSLDIGRYSIVCDVFSVLVGFDAFISSIKFKKVIPAFSFFFFLMGATYSIYSIVGRGHMKVRQLWYEI</sequence>
<dbReference type="RefSeq" id="XP_001329472.1">
    <property type="nucleotide sequence ID" value="XM_001329437.1"/>
</dbReference>
<evidence type="ECO:0000313" key="2">
    <source>
        <dbReference type="EMBL" id="EAY17249.1"/>
    </source>
</evidence>
<feature type="transmembrane region" description="Helical" evidence="1">
    <location>
        <begin position="276"/>
        <end position="296"/>
    </location>
</feature>
<keyword evidence="3" id="KW-1185">Reference proteome</keyword>
<keyword evidence="1" id="KW-0472">Membrane</keyword>
<feature type="transmembrane region" description="Helical" evidence="1">
    <location>
        <begin position="137"/>
        <end position="162"/>
    </location>
</feature>
<protein>
    <submittedName>
        <fullName evidence="2">Uncharacterized protein</fullName>
    </submittedName>
</protein>
<name>A2DQY2_TRIV3</name>
<proteinExistence type="predicted"/>
<dbReference type="EMBL" id="DS113233">
    <property type="protein sequence ID" value="EAY17249.1"/>
    <property type="molecule type" value="Genomic_DNA"/>
</dbReference>
<organism evidence="2 3">
    <name type="scientific">Trichomonas vaginalis (strain ATCC PRA-98 / G3)</name>
    <dbReference type="NCBI Taxonomy" id="412133"/>
    <lineage>
        <taxon>Eukaryota</taxon>
        <taxon>Metamonada</taxon>
        <taxon>Parabasalia</taxon>
        <taxon>Trichomonadida</taxon>
        <taxon>Trichomonadidae</taxon>
        <taxon>Trichomonas</taxon>
    </lineage>
</organism>
<gene>
    <name evidence="2" type="ORF">TVAG_292020</name>
</gene>
<feature type="transmembrane region" description="Helical" evidence="1">
    <location>
        <begin position="174"/>
        <end position="191"/>
    </location>
</feature>
<reference evidence="2" key="1">
    <citation type="submission" date="2006-10" db="EMBL/GenBank/DDBJ databases">
        <authorList>
            <person name="Amadeo P."/>
            <person name="Zhao Q."/>
            <person name="Wortman J."/>
            <person name="Fraser-Liggett C."/>
            <person name="Carlton J."/>
        </authorList>
    </citation>
    <scope>NUCLEOTIDE SEQUENCE</scope>
    <source>
        <strain evidence="2">G3</strain>
    </source>
</reference>
<dbReference type="Proteomes" id="UP000001542">
    <property type="component" value="Unassembled WGS sequence"/>
</dbReference>